<dbReference type="InterPro" id="IPR011044">
    <property type="entry name" value="Quino_amine_DH_bsu"/>
</dbReference>
<dbReference type="InterPro" id="IPR009722">
    <property type="entry name" value="YjiK/CarP"/>
</dbReference>
<dbReference type="Pfam" id="PF06977">
    <property type="entry name" value="SdiA-regulated"/>
    <property type="match status" value="2"/>
</dbReference>
<proteinExistence type="predicted"/>
<dbReference type="AlphaFoldDB" id="A0A098S858"/>
<comment type="caution">
    <text evidence="4">The sequence shown here is derived from an EMBL/GenBank/DDBJ whole genome shotgun (WGS) entry which is preliminary data.</text>
</comment>
<evidence type="ECO:0008006" key="6">
    <source>
        <dbReference type="Google" id="ProtNLM"/>
    </source>
</evidence>
<evidence type="ECO:0000256" key="1">
    <source>
        <dbReference type="ARBA" id="ARBA00004236"/>
    </source>
</evidence>
<evidence type="ECO:0000256" key="3">
    <source>
        <dbReference type="ARBA" id="ARBA00023136"/>
    </source>
</evidence>
<dbReference type="EMBL" id="JPOS01000020">
    <property type="protein sequence ID" value="KGE88295.1"/>
    <property type="molecule type" value="Genomic_DNA"/>
</dbReference>
<dbReference type="Proteomes" id="UP000029736">
    <property type="component" value="Unassembled WGS sequence"/>
</dbReference>
<accession>A0A098S858</accession>
<dbReference type="OrthoDB" id="5292493at2"/>
<evidence type="ECO:0000256" key="2">
    <source>
        <dbReference type="ARBA" id="ARBA00022475"/>
    </source>
</evidence>
<name>A0A098S858_9BACT</name>
<evidence type="ECO:0000313" key="4">
    <source>
        <dbReference type="EMBL" id="KGE88295.1"/>
    </source>
</evidence>
<dbReference type="GO" id="GO:0005886">
    <property type="term" value="C:plasma membrane"/>
    <property type="evidence" value="ECO:0007669"/>
    <property type="project" value="UniProtKB-SubCell"/>
</dbReference>
<comment type="subcellular location">
    <subcellularLocation>
        <location evidence="1">Cell membrane</location>
    </subcellularLocation>
</comment>
<sequence length="309" mass="34656">MLPILYGLVMTLLSCQPANDKAADQATGLTLAPDFSFDYRLDDPDEAFKLPNELEEISGLGISEDGEELVAVQDEEGILFFINPYNGEVTREAKFWKDGDYEGVEWVGNTIYVVKSTGTIYEVMNPAKANQTVEKYNFFLNDDNDVEGLAYDKANNRLLLACKAQAGHEVEYPHKKGIYAFDLKEKVLQEQPVYFVDADSVRHYLDQAPAIRKLEKLMEFFDPGEAFGFSPSAIAIHPLTGHLYITSSVGKMLLVLDRSGRILHIEKLSKKVHPQPEGLCFDPNGGLYLSNEGKGGTPKFYRFNLKPRN</sequence>
<reference evidence="4 5" key="1">
    <citation type="journal article" date="2014" name="Int. J. Syst. Evol. Microbiol.">
        <title>Phaeodactylibacter xiamenensis gen. nov., sp. nov., a member of the family Saprospiraceae isolated from the marine alga Phaeodactylum tricornutum.</title>
        <authorList>
            <person name="Chen Z.Jr."/>
            <person name="Lei X."/>
            <person name="Lai Q."/>
            <person name="Li Y."/>
            <person name="Zhang B."/>
            <person name="Zhang J."/>
            <person name="Zhang H."/>
            <person name="Yang L."/>
            <person name="Zheng W."/>
            <person name="Tian Y."/>
            <person name="Yu Z."/>
            <person name="Xu H.Jr."/>
            <person name="Zheng T."/>
        </authorList>
    </citation>
    <scope>NUCLEOTIDE SEQUENCE [LARGE SCALE GENOMIC DNA]</scope>
    <source>
        <strain evidence="4 5">KD52</strain>
    </source>
</reference>
<protein>
    <recommendedName>
        <fullName evidence="6">SMP-30/Gluconolactonase/LRE-like region domain-containing protein</fullName>
    </recommendedName>
</protein>
<organism evidence="4 5">
    <name type="scientific">Phaeodactylibacter xiamenensis</name>
    <dbReference type="NCBI Taxonomy" id="1524460"/>
    <lineage>
        <taxon>Bacteria</taxon>
        <taxon>Pseudomonadati</taxon>
        <taxon>Bacteroidota</taxon>
        <taxon>Saprospiria</taxon>
        <taxon>Saprospirales</taxon>
        <taxon>Haliscomenobacteraceae</taxon>
        <taxon>Phaeodactylibacter</taxon>
    </lineage>
</organism>
<evidence type="ECO:0000313" key="5">
    <source>
        <dbReference type="Proteomes" id="UP000029736"/>
    </source>
</evidence>
<dbReference type="STRING" id="1524460.IX84_10865"/>
<dbReference type="SUPFAM" id="SSF50969">
    <property type="entry name" value="YVTN repeat-like/Quinoprotein amine dehydrogenase"/>
    <property type="match status" value="1"/>
</dbReference>
<keyword evidence="3" id="KW-0472">Membrane</keyword>
<gene>
    <name evidence="4" type="ORF">IX84_10865</name>
</gene>
<keyword evidence="2" id="KW-1003">Cell membrane</keyword>
<keyword evidence="5" id="KW-1185">Reference proteome</keyword>
<dbReference type="RefSeq" id="WP_044219700.1">
    <property type="nucleotide sequence ID" value="NZ_JBKAGJ010000007.1"/>
</dbReference>